<dbReference type="SUPFAM" id="SSF56925">
    <property type="entry name" value="OMPA-like"/>
    <property type="match status" value="1"/>
</dbReference>
<accession>F0F1S4</accession>
<dbReference type="NCBIfam" id="NF041636">
    <property type="entry name" value="slam_lipo"/>
    <property type="match status" value="1"/>
</dbReference>
<dbReference type="HOGENOM" id="CLU_1336031_0_0_4"/>
<dbReference type="InterPro" id="IPR011250">
    <property type="entry name" value="OMP/PagP_B-barrel"/>
</dbReference>
<dbReference type="Pfam" id="PF01298">
    <property type="entry name" value="TbpB_B_D"/>
    <property type="match status" value="1"/>
</dbReference>
<feature type="domain" description="Transferrin-binding protein B C-lobe/N-lobe beta-barrel" evidence="2">
    <location>
        <begin position="104"/>
        <end position="205"/>
    </location>
</feature>
<dbReference type="InterPro" id="IPR054843">
    <property type="entry name" value="Slam_hemophilin_C"/>
</dbReference>
<dbReference type="Proteomes" id="UP000004088">
    <property type="component" value="Unassembled WGS sequence"/>
</dbReference>
<protein>
    <recommendedName>
        <fullName evidence="2">Transferrin-binding protein B C-lobe/N-lobe beta-barrel domain-containing protein</fullName>
    </recommendedName>
</protein>
<evidence type="ECO:0000313" key="3">
    <source>
        <dbReference type="EMBL" id="EGC16465.1"/>
    </source>
</evidence>
<proteinExistence type="predicted"/>
<dbReference type="GO" id="GO:0009279">
    <property type="term" value="C:cell outer membrane"/>
    <property type="evidence" value="ECO:0007669"/>
    <property type="project" value="UniProtKB-SubCell"/>
</dbReference>
<reference evidence="3 4" key="1">
    <citation type="submission" date="2011-01" db="EMBL/GenBank/DDBJ databases">
        <authorList>
            <person name="Muzny D."/>
            <person name="Qin X."/>
            <person name="Deng J."/>
            <person name="Jiang H."/>
            <person name="Liu Y."/>
            <person name="Qu J."/>
            <person name="Song X.-Z."/>
            <person name="Zhang L."/>
            <person name="Thornton R."/>
            <person name="Coyle M."/>
            <person name="Francisco L."/>
            <person name="Jackson L."/>
            <person name="Javaid M."/>
            <person name="Korchina V."/>
            <person name="Kovar C."/>
            <person name="Mata R."/>
            <person name="Mathew T."/>
            <person name="Ngo R."/>
            <person name="Nguyen L."/>
            <person name="Nguyen N."/>
            <person name="Okwuonu G."/>
            <person name="Ongeri F."/>
            <person name="Pham C."/>
            <person name="Simmons D."/>
            <person name="Wilczek-Boney K."/>
            <person name="Hale W."/>
            <person name="Jakkamsetti A."/>
            <person name="Pham P."/>
            <person name="Ruth R."/>
            <person name="San Lucas F."/>
            <person name="Warren J."/>
            <person name="Zhang J."/>
            <person name="Zhao Z."/>
            <person name="Zhou C."/>
            <person name="Zhu D."/>
            <person name="Lee S."/>
            <person name="Bess C."/>
            <person name="Blankenburg K."/>
            <person name="Forbes L."/>
            <person name="Fu Q."/>
            <person name="Gubbala S."/>
            <person name="Hirani K."/>
            <person name="Jayaseelan J.C."/>
            <person name="Lara F."/>
            <person name="Munidasa M."/>
            <person name="Palculict T."/>
            <person name="Patil S."/>
            <person name="Pu L.-L."/>
            <person name="Saada N."/>
            <person name="Tang L."/>
            <person name="Weissenberger G."/>
            <person name="Zhu Y."/>
            <person name="Hemphill L."/>
            <person name="Shang Y."/>
            <person name="Youmans B."/>
            <person name="Ayvaz T."/>
            <person name="Ross M."/>
            <person name="Santibanez J."/>
            <person name="Aqrawi P."/>
            <person name="Gross S."/>
            <person name="Joshi V."/>
            <person name="Fowler G."/>
            <person name="Nazareth L."/>
            <person name="Reid J."/>
            <person name="Worley K."/>
            <person name="Petrosino J."/>
            <person name="Highlander S."/>
            <person name="Gibbs R."/>
        </authorList>
    </citation>
    <scope>NUCLEOTIDE SEQUENCE [LARGE SCALE GENOMIC DNA]</scope>
    <source>
        <strain evidence="3 4">ATCC 33394</strain>
    </source>
</reference>
<comment type="caution">
    <text evidence="3">The sequence shown here is derived from an EMBL/GenBank/DDBJ whole genome shotgun (WGS) entry which is preliminary data.</text>
</comment>
<dbReference type="AlphaFoldDB" id="F0F1S4"/>
<dbReference type="InterPro" id="IPR001677">
    <property type="entry name" value="TbpB_B_D"/>
</dbReference>
<evidence type="ECO:0000313" key="4">
    <source>
        <dbReference type="Proteomes" id="UP000004088"/>
    </source>
</evidence>
<comment type="subcellular location">
    <subcellularLocation>
        <location evidence="1">Cell outer membrane</location>
    </subcellularLocation>
</comment>
<gene>
    <name evidence="3" type="ORF">HMPREF9098_2059</name>
</gene>
<sequence length="205" mass="21106">MNLTAPSNRAHTATAQSFNSNTLDEIQVGSKTITVKYPNISTGAFTDITMLSSGTRIIASDSGLSYSRFGAYFGLDKTDAEIANGAQATPTNYLFSMGQVTTNMPTTGTAVYNGLSLGSSTGNLYERGTSTFNVDFGSKTISGTVTNDAYSADLRGTISGAAFSGAHNGVNMSGNFYGPNAAELGGVYNGTSNGKSVVGSFGAKR</sequence>
<dbReference type="EMBL" id="AEWV01000041">
    <property type="protein sequence ID" value="EGC16465.1"/>
    <property type="molecule type" value="Genomic_DNA"/>
</dbReference>
<organism evidence="3 4">
    <name type="scientific">Kingella denitrificans ATCC 33394</name>
    <dbReference type="NCBI Taxonomy" id="888741"/>
    <lineage>
        <taxon>Bacteria</taxon>
        <taxon>Pseudomonadati</taxon>
        <taxon>Pseudomonadota</taxon>
        <taxon>Betaproteobacteria</taxon>
        <taxon>Neisseriales</taxon>
        <taxon>Neisseriaceae</taxon>
        <taxon>Kingella</taxon>
    </lineage>
</organism>
<evidence type="ECO:0000256" key="1">
    <source>
        <dbReference type="ARBA" id="ARBA00004442"/>
    </source>
</evidence>
<name>F0F1S4_9NEIS</name>
<evidence type="ECO:0000259" key="2">
    <source>
        <dbReference type="Pfam" id="PF01298"/>
    </source>
</evidence>
<dbReference type="Gene3D" id="2.40.160.90">
    <property type="match status" value="1"/>
</dbReference>
<dbReference type="RefSeq" id="WP_003784146.1">
    <property type="nucleotide sequence ID" value="NZ_GL870929.1"/>
</dbReference>
<keyword evidence="4" id="KW-1185">Reference proteome</keyword>